<evidence type="ECO:0000259" key="4">
    <source>
        <dbReference type="PROSITE" id="PS50893"/>
    </source>
</evidence>
<dbReference type="Gene3D" id="3.40.50.300">
    <property type="entry name" value="P-loop containing nucleotide triphosphate hydrolases"/>
    <property type="match status" value="1"/>
</dbReference>
<comment type="caution">
    <text evidence="5">The sequence shown here is derived from an EMBL/GenBank/DDBJ whole genome shotgun (WGS) entry which is preliminary data.</text>
</comment>
<evidence type="ECO:0000313" key="6">
    <source>
        <dbReference type="Proteomes" id="UP000188879"/>
    </source>
</evidence>
<dbReference type="PROSITE" id="PS50893">
    <property type="entry name" value="ABC_TRANSPORTER_2"/>
    <property type="match status" value="1"/>
</dbReference>
<evidence type="ECO:0000256" key="2">
    <source>
        <dbReference type="ARBA" id="ARBA00022741"/>
    </source>
</evidence>
<evidence type="ECO:0000256" key="3">
    <source>
        <dbReference type="ARBA" id="ARBA00022840"/>
    </source>
</evidence>
<name>A0A1V2H7Q4_9PROT</name>
<dbReference type="SUPFAM" id="SSF50331">
    <property type="entry name" value="MOP-like"/>
    <property type="match status" value="1"/>
</dbReference>
<dbReference type="Proteomes" id="UP000188879">
    <property type="component" value="Unassembled WGS sequence"/>
</dbReference>
<dbReference type="PANTHER" id="PTHR42781:SF4">
    <property type="entry name" value="SPERMIDINE_PUTRESCINE IMPORT ATP-BINDING PROTEIN POTA"/>
    <property type="match status" value="1"/>
</dbReference>
<dbReference type="FunFam" id="3.40.50.300:FF:000425">
    <property type="entry name" value="Probable ABC transporter, ATP-binding subunit"/>
    <property type="match status" value="1"/>
</dbReference>
<sequence>MGDIVFDGIEKRYGALVAVERLSARVEQGEFLTILGPSGSGKTTVLSMVAGLTAPSAGRIHIAGRDVTDLPPQERRIGLVFQSYALFPHLDVFRNVAFPLAVRGVPREEMSRRVAAALARVRLTGLEKRRPAQLSGGQQQRVALARALVFEPDILLLDEPLGALDRKLREEVQVELKSLQRELGITTLLVTHDQEEALSLSDRLLVLNEGAVQQVGAPDAVYRRPASRFVAEFLGIANLLQGRLVRGGLRLEGSEAVVACDAAGRPEGALATAVIRPEQIRIAAGPVPGSLPAQFRQAVYLGHLQRWHLETAQGLRLIAQAGAAIPPQPGEVLHLAWDPGDAWLLPEPGLAASAAAATRAALLPA</sequence>
<dbReference type="InterPro" id="IPR027417">
    <property type="entry name" value="P-loop_NTPase"/>
</dbReference>
<evidence type="ECO:0000256" key="1">
    <source>
        <dbReference type="ARBA" id="ARBA00022448"/>
    </source>
</evidence>
<keyword evidence="2" id="KW-0547">Nucleotide-binding</keyword>
<dbReference type="InterPro" id="IPR008995">
    <property type="entry name" value="Mo/tungstate-bd_C_term_dom"/>
</dbReference>
<dbReference type="EMBL" id="MLCO01000038">
    <property type="protein sequence ID" value="ONG56646.1"/>
    <property type="molecule type" value="Genomic_DNA"/>
</dbReference>
<dbReference type="GO" id="GO:0005524">
    <property type="term" value="F:ATP binding"/>
    <property type="evidence" value="ECO:0007669"/>
    <property type="project" value="UniProtKB-KW"/>
</dbReference>
<dbReference type="PANTHER" id="PTHR42781">
    <property type="entry name" value="SPERMIDINE/PUTRESCINE IMPORT ATP-BINDING PROTEIN POTA"/>
    <property type="match status" value="1"/>
</dbReference>
<evidence type="ECO:0000313" key="5">
    <source>
        <dbReference type="EMBL" id="ONG56646.1"/>
    </source>
</evidence>
<dbReference type="GO" id="GO:0016887">
    <property type="term" value="F:ATP hydrolysis activity"/>
    <property type="evidence" value="ECO:0007669"/>
    <property type="project" value="InterPro"/>
</dbReference>
<dbReference type="InterPro" id="IPR003593">
    <property type="entry name" value="AAA+_ATPase"/>
</dbReference>
<dbReference type="PROSITE" id="PS00211">
    <property type="entry name" value="ABC_TRANSPORTER_1"/>
    <property type="match status" value="1"/>
</dbReference>
<dbReference type="GO" id="GO:0015697">
    <property type="term" value="P:quaternary ammonium group transport"/>
    <property type="evidence" value="ECO:0007669"/>
    <property type="project" value="UniProtKB-ARBA"/>
</dbReference>
<dbReference type="GO" id="GO:0043190">
    <property type="term" value="C:ATP-binding cassette (ABC) transporter complex"/>
    <property type="evidence" value="ECO:0007669"/>
    <property type="project" value="InterPro"/>
</dbReference>
<accession>A0A1V2H7Q4</accession>
<keyword evidence="3" id="KW-0067">ATP-binding</keyword>
<dbReference type="SMART" id="SM00382">
    <property type="entry name" value="AAA"/>
    <property type="match status" value="1"/>
</dbReference>
<organism evidence="5 6">
    <name type="scientific">Teichococcus deserti</name>
    <dbReference type="NCBI Taxonomy" id="1817963"/>
    <lineage>
        <taxon>Bacteria</taxon>
        <taxon>Pseudomonadati</taxon>
        <taxon>Pseudomonadota</taxon>
        <taxon>Alphaproteobacteria</taxon>
        <taxon>Acetobacterales</taxon>
        <taxon>Roseomonadaceae</taxon>
        <taxon>Roseomonas</taxon>
    </lineage>
</organism>
<dbReference type="Pfam" id="PF08402">
    <property type="entry name" value="TOBE_2"/>
    <property type="match status" value="1"/>
</dbReference>
<dbReference type="InterPro" id="IPR013611">
    <property type="entry name" value="Transp-assoc_OB_typ2"/>
</dbReference>
<dbReference type="InterPro" id="IPR050093">
    <property type="entry name" value="ABC_SmlMolc_Importer"/>
</dbReference>
<proteinExistence type="predicted"/>
<dbReference type="GO" id="GO:0022857">
    <property type="term" value="F:transmembrane transporter activity"/>
    <property type="evidence" value="ECO:0007669"/>
    <property type="project" value="InterPro"/>
</dbReference>
<dbReference type="InterPro" id="IPR003439">
    <property type="entry name" value="ABC_transporter-like_ATP-bd"/>
</dbReference>
<dbReference type="Pfam" id="PF00005">
    <property type="entry name" value="ABC_tran"/>
    <property type="match status" value="1"/>
</dbReference>
<gene>
    <name evidence="5" type="ORF">BKE38_05640</name>
</gene>
<dbReference type="InterPro" id="IPR017871">
    <property type="entry name" value="ABC_transporter-like_CS"/>
</dbReference>
<feature type="domain" description="ABC transporter" evidence="4">
    <location>
        <begin position="4"/>
        <end position="234"/>
    </location>
</feature>
<keyword evidence="6" id="KW-1185">Reference proteome</keyword>
<keyword evidence="1" id="KW-0813">Transport</keyword>
<dbReference type="Gene3D" id="2.40.50.100">
    <property type="match status" value="1"/>
</dbReference>
<dbReference type="AlphaFoldDB" id="A0A1V2H7Q4"/>
<dbReference type="SUPFAM" id="SSF52540">
    <property type="entry name" value="P-loop containing nucleoside triphosphate hydrolases"/>
    <property type="match status" value="1"/>
</dbReference>
<protein>
    <recommendedName>
        <fullName evidence="4">ABC transporter domain-containing protein</fullName>
    </recommendedName>
</protein>
<reference evidence="5 6" key="1">
    <citation type="submission" date="2016-10" db="EMBL/GenBank/DDBJ databases">
        <title>Draft Genome sequence of Roseomonas sp. strain M3.</title>
        <authorList>
            <person name="Subhash Y."/>
            <person name="Lee S."/>
        </authorList>
    </citation>
    <scope>NUCLEOTIDE SEQUENCE [LARGE SCALE GENOMIC DNA]</scope>
    <source>
        <strain evidence="5 6">M3</strain>
    </source>
</reference>
<dbReference type="RefSeq" id="WP_076956405.1">
    <property type="nucleotide sequence ID" value="NZ_MLCO01000038.1"/>
</dbReference>